<proteinExistence type="predicted"/>
<reference evidence="1 2" key="1">
    <citation type="submission" date="2024-06" db="EMBL/GenBank/DDBJ databases">
        <title>The Natural Products Discovery Center: Release of the First 8490 Sequenced Strains for Exploring Actinobacteria Biosynthetic Diversity.</title>
        <authorList>
            <person name="Kalkreuter E."/>
            <person name="Kautsar S.A."/>
            <person name="Yang D."/>
            <person name="Bader C.D."/>
            <person name="Teijaro C.N."/>
            <person name="Fluegel L."/>
            <person name="Davis C.M."/>
            <person name="Simpson J.R."/>
            <person name="Lauterbach L."/>
            <person name="Steele A.D."/>
            <person name="Gui C."/>
            <person name="Meng S."/>
            <person name="Li G."/>
            <person name="Viehrig K."/>
            <person name="Ye F."/>
            <person name="Su P."/>
            <person name="Kiefer A.F."/>
            <person name="Nichols A."/>
            <person name="Cepeda A.J."/>
            <person name="Yan W."/>
            <person name="Fan B."/>
            <person name="Jiang Y."/>
            <person name="Adhikari A."/>
            <person name="Zheng C.-J."/>
            <person name="Schuster L."/>
            <person name="Cowan T.M."/>
            <person name="Smanski M.J."/>
            <person name="Chevrette M.G."/>
            <person name="De Carvalho L.P.S."/>
            <person name="Shen B."/>
        </authorList>
    </citation>
    <scope>NUCLEOTIDE SEQUENCE [LARGE SCALE GENOMIC DNA]</scope>
    <source>
        <strain evidence="1 2">NPDC048946</strain>
    </source>
</reference>
<comment type="caution">
    <text evidence="1">The sequence shown here is derived from an EMBL/GenBank/DDBJ whole genome shotgun (WGS) entry which is preliminary data.</text>
</comment>
<evidence type="ECO:0008006" key="3">
    <source>
        <dbReference type="Google" id="ProtNLM"/>
    </source>
</evidence>
<evidence type="ECO:0000313" key="1">
    <source>
        <dbReference type="EMBL" id="MEU8133222.1"/>
    </source>
</evidence>
<accession>A0ABV3DDD6</accession>
<evidence type="ECO:0000313" key="2">
    <source>
        <dbReference type="Proteomes" id="UP001551482"/>
    </source>
</evidence>
<name>A0ABV3DDD6_9ACTN</name>
<sequence length="323" mass="34852">MVLNLVEIPQPAPTHPNHAVPRDGWGRPIIVPKAGGKPTGHTRTTTFIDCIEDKSNLNDWGKRMVLLGATKRPDLIAKAGALDPEADKKQLNALAEQAADASGANDKREKGTYLHSLTEYADRAEPLPPGASAADLEDIAAYMMATSAMTVVSAEQFVVVNQLGAAGTFDRLMNYDGPGPDGERITGNFIADVKTGGIEYGALKMASQLAVYSRGELYDHTYFPVDAKDKKALAAWKKRQFSAEEAAQAYMPLPDVNQEWGIIIHLPSGTGVCKLHWVDLTIGWELAQLALTIRKARTGKGKAMFPFRGFVEAPVVDTVGPSV</sequence>
<protein>
    <recommendedName>
        <fullName evidence="3">Exonuclease</fullName>
    </recommendedName>
</protein>
<dbReference type="EMBL" id="JBEZFP010000012">
    <property type="protein sequence ID" value="MEU8133222.1"/>
    <property type="molecule type" value="Genomic_DNA"/>
</dbReference>
<gene>
    <name evidence="1" type="ORF">AB0C36_06900</name>
</gene>
<organism evidence="1 2">
    <name type="scientific">Streptodolium elevatio</name>
    <dbReference type="NCBI Taxonomy" id="3157996"/>
    <lineage>
        <taxon>Bacteria</taxon>
        <taxon>Bacillati</taxon>
        <taxon>Actinomycetota</taxon>
        <taxon>Actinomycetes</taxon>
        <taxon>Kitasatosporales</taxon>
        <taxon>Streptomycetaceae</taxon>
        <taxon>Streptodolium</taxon>
    </lineage>
</organism>
<keyword evidence="2" id="KW-1185">Reference proteome</keyword>
<dbReference type="RefSeq" id="WP_358350337.1">
    <property type="nucleotide sequence ID" value="NZ_JBEZFP010000012.1"/>
</dbReference>
<dbReference type="Proteomes" id="UP001551482">
    <property type="component" value="Unassembled WGS sequence"/>
</dbReference>